<proteinExistence type="predicted"/>
<dbReference type="AlphaFoldDB" id="G0P487"/>
<evidence type="ECO:0000313" key="3">
    <source>
        <dbReference type="Proteomes" id="UP000008068"/>
    </source>
</evidence>
<organism evidence="3">
    <name type="scientific">Caenorhabditis brenneri</name>
    <name type="common">Nematode worm</name>
    <dbReference type="NCBI Taxonomy" id="135651"/>
    <lineage>
        <taxon>Eukaryota</taxon>
        <taxon>Metazoa</taxon>
        <taxon>Ecdysozoa</taxon>
        <taxon>Nematoda</taxon>
        <taxon>Chromadorea</taxon>
        <taxon>Rhabditida</taxon>
        <taxon>Rhabditina</taxon>
        <taxon>Rhabditomorpha</taxon>
        <taxon>Rhabditoidea</taxon>
        <taxon>Rhabditidae</taxon>
        <taxon>Peloderinae</taxon>
        <taxon>Caenorhabditis</taxon>
    </lineage>
</organism>
<name>G0P487_CAEBE</name>
<gene>
    <name evidence="2" type="ORF">CAEBREN_19942</name>
</gene>
<keyword evidence="3" id="KW-1185">Reference proteome</keyword>
<evidence type="ECO:0000256" key="1">
    <source>
        <dbReference type="SAM" id="Phobius"/>
    </source>
</evidence>
<evidence type="ECO:0000313" key="2">
    <source>
        <dbReference type="EMBL" id="EGT44660.1"/>
    </source>
</evidence>
<dbReference type="eggNOG" id="ENOG502TG8A">
    <property type="taxonomic scope" value="Eukaryota"/>
</dbReference>
<sequence length="225" mass="26128">MARRRKLSPSSTQVDHRIFSIYSLTISFVYMLRIAFELVAMKSQEMDIQWQVTECLFVVFGVLISIALHNAYDTLVIKRIQSHIVFSPLDVVKFILDVIHFFNIPVSLYFICVFLVSSKTHKRRRSRKNNNKVALSGKQARSNANTGSFGGDLKIKFTFLSSYLDQKRSNFEKRKSMKAFLNHRAIRLERTCSPTKVPKIPEKNIIKKQFEVSNVFVGDEMVYYV</sequence>
<feature type="transmembrane region" description="Helical" evidence="1">
    <location>
        <begin position="20"/>
        <end position="40"/>
    </location>
</feature>
<dbReference type="EMBL" id="GL380060">
    <property type="protein sequence ID" value="EGT44660.1"/>
    <property type="molecule type" value="Genomic_DNA"/>
</dbReference>
<feature type="transmembrane region" description="Helical" evidence="1">
    <location>
        <begin position="92"/>
        <end position="117"/>
    </location>
</feature>
<accession>G0P487</accession>
<keyword evidence="1" id="KW-0472">Membrane</keyword>
<keyword evidence="1" id="KW-0812">Transmembrane</keyword>
<dbReference type="InParanoid" id="G0P487"/>
<dbReference type="HOGENOM" id="CLU_124060_0_0_1"/>
<keyword evidence="1" id="KW-1133">Transmembrane helix</keyword>
<protein>
    <submittedName>
        <fullName evidence="2">Uncharacterized protein</fullName>
    </submittedName>
</protein>
<dbReference type="Proteomes" id="UP000008068">
    <property type="component" value="Unassembled WGS sequence"/>
</dbReference>
<reference evidence="3" key="1">
    <citation type="submission" date="2011-07" db="EMBL/GenBank/DDBJ databases">
        <authorList>
            <consortium name="Caenorhabditis brenneri Sequencing and Analysis Consortium"/>
            <person name="Wilson R.K."/>
        </authorList>
    </citation>
    <scope>NUCLEOTIDE SEQUENCE [LARGE SCALE GENOMIC DNA]</scope>
    <source>
        <strain evidence="3">PB2801</strain>
    </source>
</reference>